<protein>
    <submittedName>
        <fullName evidence="1">DUF4221 family protein</fullName>
    </submittedName>
</protein>
<evidence type="ECO:0000313" key="1">
    <source>
        <dbReference type="EMBL" id="MBD8489578.1"/>
    </source>
</evidence>
<dbReference type="InterPro" id="IPR025316">
    <property type="entry name" value="DUF4221"/>
</dbReference>
<gene>
    <name evidence="1" type="ORF">IFO69_12555</name>
</gene>
<comment type="caution">
    <text evidence="1">The sequence shown here is derived from an EMBL/GenBank/DDBJ whole genome shotgun (WGS) entry which is preliminary data.</text>
</comment>
<sequence>MLHLFSRLIFCFFIASVLSSCNNQSENNSIFISGALTDLVKDTLWLEKDLNTQSLGTDFTYIKKNGKELLCQFNGLRLLKYDYSTGDLFSIQGFEKEGPNGIGSFISGSLISEDSMLFLSGGKQLIVAEHDGKVLSRHDLPAQENTLRGSSHYATFVHNPIYLKGNIVTVTDVPFVLKEPMLEYENWLLRYDLESEDDSYVNFTFPKKYREFLDDSEFSRYSHAYSTSKEEHYISFPADDKLLCIIAGKTTWVDAGSNEPMSFIRGTTEKSGEYIVFNPNHESSQYGTLQYSPSHGVIVRSAKLGVDLEQGIENRSFIVLDDRLTKIAELTFTSNEFSSLGFFTPNGFYLKLGIQESDDKIGYAKINLPGME</sequence>
<dbReference type="RefSeq" id="WP_192010472.1">
    <property type="nucleotide sequence ID" value="NZ_JACYTQ010000004.1"/>
</dbReference>
<dbReference type="Proteomes" id="UP000647133">
    <property type="component" value="Unassembled WGS sequence"/>
</dbReference>
<reference evidence="1 2" key="1">
    <citation type="submission" date="2020-09" db="EMBL/GenBank/DDBJ databases">
        <title>Echinicola sp. CAU 1574 isolated from sand of Sido Beach.</title>
        <authorList>
            <person name="Kim W."/>
        </authorList>
    </citation>
    <scope>NUCLEOTIDE SEQUENCE [LARGE SCALE GENOMIC DNA]</scope>
    <source>
        <strain evidence="1 2">CAU 1574</strain>
    </source>
</reference>
<proteinExistence type="predicted"/>
<keyword evidence="2" id="KW-1185">Reference proteome</keyword>
<dbReference type="Pfam" id="PF13970">
    <property type="entry name" value="DUF4221"/>
    <property type="match status" value="1"/>
</dbReference>
<organism evidence="1 2">
    <name type="scientific">Echinicola arenosa</name>
    <dbReference type="NCBI Taxonomy" id="2774144"/>
    <lineage>
        <taxon>Bacteria</taxon>
        <taxon>Pseudomonadati</taxon>
        <taxon>Bacteroidota</taxon>
        <taxon>Cytophagia</taxon>
        <taxon>Cytophagales</taxon>
        <taxon>Cyclobacteriaceae</taxon>
        <taxon>Echinicola</taxon>
    </lineage>
</organism>
<accession>A0ABR9ALB3</accession>
<dbReference type="EMBL" id="JACYTQ010000004">
    <property type="protein sequence ID" value="MBD8489578.1"/>
    <property type="molecule type" value="Genomic_DNA"/>
</dbReference>
<dbReference type="PROSITE" id="PS51257">
    <property type="entry name" value="PROKAR_LIPOPROTEIN"/>
    <property type="match status" value="1"/>
</dbReference>
<name>A0ABR9ALB3_9BACT</name>
<evidence type="ECO:0000313" key="2">
    <source>
        <dbReference type="Proteomes" id="UP000647133"/>
    </source>
</evidence>